<evidence type="ECO:0000313" key="4">
    <source>
        <dbReference type="Proteomes" id="UP000001880"/>
    </source>
</evidence>
<dbReference type="Gene3D" id="3.30.1150.10">
    <property type="match status" value="1"/>
</dbReference>
<keyword evidence="2" id="KW-0812">Transmembrane</keyword>
<dbReference type="STRING" id="502025.Hoch_0134"/>
<dbReference type="AlphaFoldDB" id="D0LGM9"/>
<dbReference type="SUPFAM" id="SSF74653">
    <property type="entry name" value="TolA/TonB C-terminal domain"/>
    <property type="match status" value="1"/>
</dbReference>
<reference evidence="3 4" key="1">
    <citation type="journal article" date="2010" name="Stand. Genomic Sci.">
        <title>Complete genome sequence of Haliangium ochraceum type strain (SMP-2).</title>
        <authorList>
            <consortium name="US DOE Joint Genome Institute (JGI-PGF)"/>
            <person name="Ivanova N."/>
            <person name="Daum C."/>
            <person name="Lang E."/>
            <person name="Abt B."/>
            <person name="Kopitz M."/>
            <person name="Saunders E."/>
            <person name="Lapidus A."/>
            <person name="Lucas S."/>
            <person name="Glavina Del Rio T."/>
            <person name="Nolan M."/>
            <person name="Tice H."/>
            <person name="Copeland A."/>
            <person name="Cheng J.F."/>
            <person name="Chen F."/>
            <person name="Bruce D."/>
            <person name="Goodwin L."/>
            <person name="Pitluck S."/>
            <person name="Mavromatis K."/>
            <person name="Pati A."/>
            <person name="Mikhailova N."/>
            <person name="Chen A."/>
            <person name="Palaniappan K."/>
            <person name="Land M."/>
            <person name="Hauser L."/>
            <person name="Chang Y.J."/>
            <person name="Jeffries C.D."/>
            <person name="Detter J.C."/>
            <person name="Brettin T."/>
            <person name="Rohde M."/>
            <person name="Goker M."/>
            <person name="Bristow J."/>
            <person name="Markowitz V."/>
            <person name="Eisen J.A."/>
            <person name="Hugenholtz P."/>
            <person name="Kyrpides N.C."/>
            <person name="Klenk H.P."/>
        </authorList>
    </citation>
    <scope>NUCLEOTIDE SEQUENCE [LARGE SCALE GENOMIC DNA]</scope>
    <source>
        <strain evidence="4">DSM 14365 / CIP 107738 / JCM 11303 / AJ 13395 / SMP-2</strain>
    </source>
</reference>
<proteinExistence type="predicted"/>
<feature type="compositionally biased region" description="Basic and acidic residues" evidence="1">
    <location>
        <begin position="73"/>
        <end position="104"/>
    </location>
</feature>
<dbReference type="RefSeq" id="WP_012825402.1">
    <property type="nucleotide sequence ID" value="NC_013440.1"/>
</dbReference>
<dbReference type="Pfam" id="PF13103">
    <property type="entry name" value="TonB_2"/>
    <property type="match status" value="1"/>
</dbReference>
<gene>
    <name evidence="3" type="ordered locus">Hoch_0134</name>
</gene>
<evidence type="ECO:0008006" key="5">
    <source>
        <dbReference type="Google" id="ProtNLM"/>
    </source>
</evidence>
<keyword evidence="2" id="KW-0472">Membrane</keyword>
<evidence type="ECO:0000256" key="2">
    <source>
        <dbReference type="SAM" id="Phobius"/>
    </source>
</evidence>
<keyword evidence="2" id="KW-1133">Transmembrane helix</keyword>
<sequence>MDAPRTAGLLMTVMVHGSVIAAMVLFSSWSSADEGPKLGDMVTIEAALAYKSKDSKTQQPQKPSRRRPQPPAPREDLTKVSRDENQASPEPKDREEPPEPKPQEEPEEDFLEQFEKYKEQRQTEESDEGEFGPGESDERTGGAFDGSEHGFAESNRGDPYMRELAAQAHQFWSVPTLEQGSGHAVGCVQLGKDGRILNTQLLPPSQNATVDAAVRRALKQVTELRADEAQPVPAHLMEATTQWICFKFPY</sequence>
<evidence type="ECO:0000256" key="1">
    <source>
        <dbReference type="SAM" id="MobiDB-lite"/>
    </source>
</evidence>
<feature type="compositionally biased region" description="Basic and acidic residues" evidence="1">
    <location>
        <begin position="136"/>
        <end position="156"/>
    </location>
</feature>
<dbReference type="HOGENOM" id="CLU_1110205_0_0_7"/>
<evidence type="ECO:0000313" key="3">
    <source>
        <dbReference type="EMBL" id="ACY12775.1"/>
    </source>
</evidence>
<organism evidence="3 4">
    <name type="scientific">Haliangium ochraceum (strain DSM 14365 / JCM 11303 / SMP-2)</name>
    <dbReference type="NCBI Taxonomy" id="502025"/>
    <lineage>
        <taxon>Bacteria</taxon>
        <taxon>Pseudomonadati</taxon>
        <taxon>Myxococcota</taxon>
        <taxon>Polyangia</taxon>
        <taxon>Haliangiales</taxon>
        <taxon>Kofleriaceae</taxon>
        <taxon>Haliangium</taxon>
    </lineage>
</organism>
<feature type="transmembrane region" description="Helical" evidence="2">
    <location>
        <begin position="7"/>
        <end position="29"/>
    </location>
</feature>
<protein>
    <recommendedName>
        <fullName evidence="5">TonB family protein</fullName>
    </recommendedName>
</protein>
<keyword evidence="4" id="KW-1185">Reference proteome</keyword>
<accession>D0LGM9</accession>
<dbReference type="Proteomes" id="UP000001880">
    <property type="component" value="Chromosome"/>
</dbReference>
<dbReference type="KEGG" id="hoh:Hoch_0134"/>
<feature type="compositionally biased region" description="Basic and acidic residues" evidence="1">
    <location>
        <begin position="113"/>
        <end position="124"/>
    </location>
</feature>
<name>D0LGM9_HALO1</name>
<feature type="region of interest" description="Disordered" evidence="1">
    <location>
        <begin position="50"/>
        <end position="156"/>
    </location>
</feature>
<dbReference type="EMBL" id="CP001804">
    <property type="protein sequence ID" value="ACY12775.1"/>
    <property type="molecule type" value="Genomic_DNA"/>
</dbReference>